<dbReference type="Proteomes" id="UP000504603">
    <property type="component" value="Unplaced"/>
</dbReference>
<dbReference type="PRINTS" id="PR00406">
    <property type="entry name" value="CYTB5RDTASE"/>
</dbReference>
<name>A0A6J1C1V3_MOMCH</name>
<evidence type="ECO:0000256" key="15">
    <source>
        <dbReference type="ARBA" id="ARBA00023063"/>
    </source>
</evidence>
<comment type="function">
    <text evidence="4">Nitrate reductase is a key enzyme involved in the first step of nitrate assimilation in plants, fungi and bacteria.</text>
</comment>
<dbReference type="PRINTS" id="PR00371">
    <property type="entry name" value="FPNCR"/>
</dbReference>
<dbReference type="GeneID" id="111007507"/>
<evidence type="ECO:0000313" key="18">
    <source>
        <dbReference type="Proteomes" id="UP000504603"/>
    </source>
</evidence>
<dbReference type="GO" id="GO:0042128">
    <property type="term" value="P:nitrate assimilation"/>
    <property type="evidence" value="ECO:0007669"/>
    <property type="project" value="UniProtKB-KW"/>
</dbReference>
<evidence type="ECO:0000256" key="5">
    <source>
        <dbReference type="ARBA" id="ARBA00006253"/>
    </source>
</evidence>
<evidence type="ECO:0000256" key="6">
    <source>
        <dbReference type="ARBA" id="ARBA00011738"/>
    </source>
</evidence>
<dbReference type="FunFam" id="3.40.50.80:FF:000025">
    <property type="entry name" value="Nitrate reductase [NADH]"/>
    <property type="match status" value="1"/>
</dbReference>
<comment type="cofactor">
    <cofactor evidence="2">
        <name>heme</name>
        <dbReference type="ChEBI" id="CHEBI:30413"/>
    </cofactor>
</comment>
<evidence type="ECO:0000256" key="4">
    <source>
        <dbReference type="ARBA" id="ARBA00003838"/>
    </source>
</evidence>
<keyword evidence="8" id="KW-0349">Heme</keyword>
<gene>
    <name evidence="19" type="primary">LOC111007507</name>
</gene>
<evidence type="ECO:0000256" key="16">
    <source>
        <dbReference type="PIRSR" id="PIRSR601834-1"/>
    </source>
</evidence>
<evidence type="ECO:0000256" key="12">
    <source>
        <dbReference type="ARBA" id="ARBA00023002"/>
    </source>
</evidence>
<dbReference type="PANTHER" id="PTHR19370">
    <property type="entry name" value="NADH-CYTOCHROME B5 REDUCTASE"/>
    <property type="match status" value="1"/>
</dbReference>
<evidence type="ECO:0000256" key="8">
    <source>
        <dbReference type="ARBA" id="ARBA00022617"/>
    </source>
</evidence>
<keyword evidence="14" id="KW-0520">NAD</keyword>
<dbReference type="GO" id="GO:0071949">
    <property type="term" value="F:FAD binding"/>
    <property type="evidence" value="ECO:0007669"/>
    <property type="project" value="TreeGrafter"/>
</dbReference>
<accession>A0A6J1C1V3</accession>
<feature type="domain" description="Oxidoreductase FAD/NAD(P)-binding" evidence="17">
    <location>
        <begin position="138"/>
        <end position="245"/>
    </location>
</feature>
<dbReference type="SUPFAM" id="SSF52343">
    <property type="entry name" value="Ferredoxin reductase-like, C-terminal NADP-linked domain"/>
    <property type="match status" value="1"/>
</dbReference>
<organism evidence="18 19">
    <name type="scientific">Momordica charantia</name>
    <name type="common">Bitter gourd</name>
    <name type="synonym">Balsam pear</name>
    <dbReference type="NCBI Taxonomy" id="3673"/>
    <lineage>
        <taxon>Eukaryota</taxon>
        <taxon>Viridiplantae</taxon>
        <taxon>Streptophyta</taxon>
        <taxon>Embryophyta</taxon>
        <taxon>Tracheophyta</taxon>
        <taxon>Spermatophyta</taxon>
        <taxon>Magnoliopsida</taxon>
        <taxon>eudicotyledons</taxon>
        <taxon>Gunneridae</taxon>
        <taxon>Pentapetalae</taxon>
        <taxon>rosids</taxon>
        <taxon>fabids</taxon>
        <taxon>Cucurbitales</taxon>
        <taxon>Cucurbitaceae</taxon>
        <taxon>Momordiceae</taxon>
        <taxon>Momordica</taxon>
    </lineage>
</organism>
<dbReference type="AlphaFoldDB" id="A0A6J1C1V3"/>
<evidence type="ECO:0000313" key="19">
    <source>
        <dbReference type="RefSeq" id="XP_022135589.1"/>
    </source>
</evidence>
<comment type="similarity">
    <text evidence="5">Belongs to the nitrate reductase family.</text>
</comment>
<keyword evidence="15" id="KW-0534">Nitrate assimilation</keyword>
<dbReference type="Pfam" id="PF00175">
    <property type="entry name" value="NAD_binding_1"/>
    <property type="match status" value="1"/>
</dbReference>
<keyword evidence="11 16" id="KW-0274">FAD</keyword>
<dbReference type="InterPro" id="IPR001433">
    <property type="entry name" value="OxRdtase_FAD/NAD-bd"/>
</dbReference>
<comment type="cofactor">
    <cofactor evidence="1">
        <name>Mo-molybdopterin</name>
        <dbReference type="ChEBI" id="CHEBI:71302"/>
    </cofactor>
</comment>
<dbReference type="KEGG" id="mcha:111007507"/>
<keyword evidence="7" id="KW-0500">Molybdenum</keyword>
<protein>
    <submittedName>
        <fullName evidence="19">Nitrate reductase [NADH]-like</fullName>
    </submittedName>
</protein>
<dbReference type="GO" id="GO:0006809">
    <property type="term" value="P:nitric oxide biosynthetic process"/>
    <property type="evidence" value="ECO:0007669"/>
    <property type="project" value="TreeGrafter"/>
</dbReference>
<sequence length="263" mass="29563">MATSVRNRQFPHLEPSFNGGVRNCNFPSSISEFVNPKKPVTMADDDDFSSDEDNESDFSDLIRKGMSELEPSILDARDLGTVDAWIQRNASMIRLTGKHPFNSEAPLALKGPLGHIEYVGRGNFVVDGKRKHAKKLAMLAGGTGITPIYQVAQAILKDSEDETEMFLVYANRTEDDILLREEMDEWVKSDKRFKVWYVVKESVREGWEFSVGVVTESIMREHLPKASVDTLALACGPPPMIKFAVQPNLEKMNYDTESSLLIF</sequence>
<keyword evidence="12" id="KW-0560">Oxidoreductase</keyword>
<evidence type="ECO:0000256" key="2">
    <source>
        <dbReference type="ARBA" id="ARBA00001971"/>
    </source>
</evidence>
<evidence type="ECO:0000256" key="10">
    <source>
        <dbReference type="ARBA" id="ARBA00022723"/>
    </source>
</evidence>
<evidence type="ECO:0000256" key="9">
    <source>
        <dbReference type="ARBA" id="ARBA00022630"/>
    </source>
</evidence>
<dbReference type="PANTHER" id="PTHR19370:SF185">
    <property type="entry name" value="NADH-CYTOCHROME B5 REDUCTASE"/>
    <property type="match status" value="1"/>
</dbReference>
<dbReference type="OrthoDB" id="432685at2759"/>
<evidence type="ECO:0000259" key="17">
    <source>
        <dbReference type="Pfam" id="PF00175"/>
    </source>
</evidence>
<dbReference type="InterPro" id="IPR039261">
    <property type="entry name" value="FNR_nucleotide-bd"/>
</dbReference>
<dbReference type="CDD" id="cd06183">
    <property type="entry name" value="cyt_b5_reduct_like"/>
    <property type="match status" value="1"/>
</dbReference>
<keyword evidence="9 16" id="KW-0285">Flavoprotein</keyword>
<evidence type="ECO:0000256" key="1">
    <source>
        <dbReference type="ARBA" id="ARBA00001924"/>
    </source>
</evidence>
<comment type="cofactor">
    <cofactor evidence="3 16">
        <name>FAD</name>
        <dbReference type="ChEBI" id="CHEBI:57692"/>
    </cofactor>
</comment>
<comment type="subunit">
    <text evidence="6">Homodimer.</text>
</comment>
<dbReference type="GO" id="GO:0009703">
    <property type="term" value="F:nitrate reductase (NADH) activity"/>
    <property type="evidence" value="ECO:0007669"/>
    <property type="project" value="TreeGrafter"/>
</dbReference>
<reference evidence="19" key="1">
    <citation type="submission" date="2025-08" db="UniProtKB">
        <authorList>
            <consortium name="RefSeq"/>
        </authorList>
    </citation>
    <scope>IDENTIFICATION</scope>
    <source>
        <strain evidence="19">OHB3-1</strain>
    </source>
</reference>
<proteinExistence type="inferred from homology"/>
<dbReference type="InterPro" id="IPR001709">
    <property type="entry name" value="Flavoprot_Pyr_Nucl_cyt_Rdtase"/>
</dbReference>
<dbReference type="GO" id="GO:0046872">
    <property type="term" value="F:metal ion binding"/>
    <property type="evidence" value="ECO:0007669"/>
    <property type="project" value="UniProtKB-KW"/>
</dbReference>
<keyword evidence="10" id="KW-0479">Metal-binding</keyword>
<evidence type="ECO:0000256" key="3">
    <source>
        <dbReference type="ARBA" id="ARBA00001974"/>
    </source>
</evidence>
<keyword evidence="13" id="KW-0408">Iron</keyword>
<dbReference type="InterPro" id="IPR001834">
    <property type="entry name" value="CBR-like"/>
</dbReference>
<keyword evidence="18" id="KW-1185">Reference proteome</keyword>
<evidence type="ECO:0000256" key="14">
    <source>
        <dbReference type="ARBA" id="ARBA00023027"/>
    </source>
</evidence>
<evidence type="ECO:0000256" key="11">
    <source>
        <dbReference type="ARBA" id="ARBA00022827"/>
    </source>
</evidence>
<dbReference type="RefSeq" id="XP_022135589.1">
    <property type="nucleotide sequence ID" value="XM_022279897.1"/>
</dbReference>
<evidence type="ECO:0000256" key="7">
    <source>
        <dbReference type="ARBA" id="ARBA00022505"/>
    </source>
</evidence>
<feature type="binding site" evidence="16">
    <location>
        <position position="146"/>
    </location>
    <ligand>
        <name>FAD</name>
        <dbReference type="ChEBI" id="CHEBI:57692"/>
    </ligand>
</feature>
<evidence type="ECO:0000256" key="13">
    <source>
        <dbReference type="ARBA" id="ARBA00023004"/>
    </source>
</evidence>
<dbReference type="Gene3D" id="3.40.50.80">
    <property type="entry name" value="Nucleotide-binding domain of ferredoxin-NADP reductase (FNR) module"/>
    <property type="match status" value="1"/>
</dbReference>